<evidence type="ECO:0000313" key="19">
    <source>
        <dbReference type="EMBL" id="CAB3962079.1"/>
    </source>
</evidence>
<dbReference type="AlphaFoldDB" id="A0A6J5ITW3"/>
<name>A0A6J5ITW3_9BURK</name>
<keyword evidence="12" id="KW-0547">Nucleotide-binding</keyword>
<dbReference type="PANTHER" id="PTHR22749:SF6">
    <property type="entry name" value="RIBOFLAVIN KINASE"/>
    <property type="match status" value="1"/>
</dbReference>
<dbReference type="RefSeq" id="WP_174957425.1">
    <property type="nucleotide sequence ID" value="NZ_CABVQG010000009.1"/>
</dbReference>
<dbReference type="InterPro" id="IPR023468">
    <property type="entry name" value="Riboflavin_kinase"/>
</dbReference>
<dbReference type="InterPro" id="IPR015864">
    <property type="entry name" value="FAD_synthase"/>
</dbReference>
<keyword evidence="10 19" id="KW-0808">Transferase</keyword>
<comment type="pathway">
    <text evidence="2">Cofactor biosynthesis; FAD biosynthesis; FAD from FMN: step 1/1.</text>
</comment>
<evidence type="ECO:0000256" key="4">
    <source>
        <dbReference type="ARBA" id="ARBA00010214"/>
    </source>
</evidence>
<dbReference type="GO" id="GO:0003919">
    <property type="term" value="F:FMN adenylyltransferase activity"/>
    <property type="evidence" value="ECO:0007669"/>
    <property type="project" value="UniProtKB-EC"/>
</dbReference>
<evidence type="ECO:0000256" key="10">
    <source>
        <dbReference type="ARBA" id="ARBA00022679"/>
    </source>
</evidence>
<dbReference type="GO" id="GO:0009231">
    <property type="term" value="P:riboflavin biosynthetic process"/>
    <property type="evidence" value="ECO:0007669"/>
    <property type="project" value="InterPro"/>
</dbReference>
<dbReference type="CDD" id="cd02064">
    <property type="entry name" value="FAD_synthetase_N"/>
    <property type="match status" value="1"/>
</dbReference>
<comment type="catalytic activity">
    <reaction evidence="17">
        <text>FMN + ATP + H(+) = FAD + diphosphate</text>
        <dbReference type="Rhea" id="RHEA:17237"/>
        <dbReference type="ChEBI" id="CHEBI:15378"/>
        <dbReference type="ChEBI" id="CHEBI:30616"/>
        <dbReference type="ChEBI" id="CHEBI:33019"/>
        <dbReference type="ChEBI" id="CHEBI:57692"/>
        <dbReference type="ChEBI" id="CHEBI:58210"/>
        <dbReference type="EC" id="2.7.7.2"/>
    </reaction>
</comment>
<organism evidence="19 20">
    <name type="scientific">Burkholderia aenigmatica</name>
    <dbReference type="NCBI Taxonomy" id="2015348"/>
    <lineage>
        <taxon>Bacteria</taxon>
        <taxon>Pseudomonadati</taxon>
        <taxon>Pseudomonadota</taxon>
        <taxon>Betaproteobacteria</taxon>
        <taxon>Burkholderiales</taxon>
        <taxon>Burkholderiaceae</taxon>
        <taxon>Burkholderia</taxon>
        <taxon>Burkholderia cepacia complex</taxon>
    </lineage>
</organism>
<evidence type="ECO:0000256" key="15">
    <source>
        <dbReference type="ARBA" id="ARBA00032176"/>
    </source>
</evidence>
<dbReference type="GO" id="GO:0009398">
    <property type="term" value="P:FMN biosynthetic process"/>
    <property type="evidence" value="ECO:0007669"/>
    <property type="project" value="TreeGrafter"/>
</dbReference>
<keyword evidence="19" id="KW-0418">Kinase</keyword>
<evidence type="ECO:0000256" key="2">
    <source>
        <dbReference type="ARBA" id="ARBA00004726"/>
    </source>
</evidence>
<comment type="pathway">
    <text evidence="3">Cofactor biosynthesis; FMN biosynthesis; FMN from riboflavin (ATP route): step 1/1.</text>
</comment>
<evidence type="ECO:0000256" key="16">
    <source>
        <dbReference type="ARBA" id="ARBA00047880"/>
    </source>
</evidence>
<dbReference type="UniPathway" id="UPA00277">
    <property type="reaction ID" value="UER00407"/>
</dbReference>
<keyword evidence="11 19" id="KW-0548">Nucleotidyltransferase</keyword>
<keyword evidence="13" id="KW-0274">FAD</keyword>
<dbReference type="SUPFAM" id="SSF52374">
    <property type="entry name" value="Nucleotidylyl transferase"/>
    <property type="match status" value="1"/>
</dbReference>
<evidence type="ECO:0000256" key="7">
    <source>
        <dbReference type="ARBA" id="ARBA00018483"/>
    </source>
</evidence>
<dbReference type="FunFam" id="3.40.50.620:FF:000021">
    <property type="entry name" value="Riboflavin biosynthesis protein"/>
    <property type="match status" value="1"/>
</dbReference>
<evidence type="ECO:0000256" key="3">
    <source>
        <dbReference type="ARBA" id="ARBA00005201"/>
    </source>
</evidence>
<evidence type="ECO:0000313" key="20">
    <source>
        <dbReference type="Proteomes" id="UP000494301"/>
    </source>
</evidence>
<keyword evidence="9" id="KW-0288">FMN</keyword>
<dbReference type="InterPro" id="IPR014729">
    <property type="entry name" value="Rossmann-like_a/b/a_fold"/>
</dbReference>
<reference evidence="19 20" key="1">
    <citation type="submission" date="2020-04" db="EMBL/GenBank/DDBJ databases">
        <authorList>
            <person name="Depoorter E."/>
        </authorList>
    </citation>
    <scope>NUCLEOTIDE SEQUENCE [LARGE SCALE GENOMIC DNA]</scope>
    <source>
        <strain evidence="19 20">BCC0217</strain>
    </source>
</reference>
<evidence type="ECO:0000256" key="14">
    <source>
        <dbReference type="ARBA" id="ARBA00022840"/>
    </source>
</evidence>
<dbReference type="Proteomes" id="UP000494301">
    <property type="component" value="Unassembled WGS sequence"/>
</dbReference>
<evidence type="ECO:0000256" key="17">
    <source>
        <dbReference type="ARBA" id="ARBA00049494"/>
    </source>
</evidence>
<protein>
    <recommendedName>
        <fullName evidence="7">Bifunctional riboflavin kinase/FMN adenylyltransferase</fullName>
        <ecNumber evidence="5">2.7.1.26</ecNumber>
        <ecNumber evidence="6">2.7.7.2</ecNumber>
    </recommendedName>
    <alternativeName>
        <fullName evidence="15">Riboflavin biosynthesis protein RibF</fullName>
    </alternativeName>
</protein>
<evidence type="ECO:0000256" key="12">
    <source>
        <dbReference type="ARBA" id="ARBA00022741"/>
    </source>
</evidence>
<dbReference type="GO" id="GO:0005524">
    <property type="term" value="F:ATP binding"/>
    <property type="evidence" value="ECO:0007669"/>
    <property type="project" value="UniProtKB-KW"/>
</dbReference>
<comment type="catalytic activity">
    <reaction evidence="16">
        <text>riboflavin + ATP = FMN + ADP + H(+)</text>
        <dbReference type="Rhea" id="RHEA:14357"/>
        <dbReference type="ChEBI" id="CHEBI:15378"/>
        <dbReference type="ChEBI" id="CHEBI:30616"/>
        <dbReference type="ChEBI" id="CHEBI:57986"/>
        <dbReference type="ChEBI" id="CHEBI:58210"/>
        <dbReference type="ChEBI" id="CHEBI:456216"/>
        <dbReference type="EC" id="2.7.1.26"/>
    </reaction>
</comment>
<accession>A0A6J5ITW3</accession>
<dbReference type="GO" id="GO:0008531">
    <property type="term" value="F:riboflavin kinase activity"/>
    <property type="evidence" value="ECO:0007669"/>
    <property type="project" value="UniProtKB-EC"/>
</dbReference>
<evidence type="ECO:0000256" key="5">
    <source>
        <dbReference type="ARBA" id="ARBA00012105"/>
    </source>
</evidence>
<evidence type="ECO:0000259" key="18">
    <source>
        <dbReference type="Pfam" id="PF06574"/>
    </source>
</evidence>
<keyword evidence="14" id="KW-0067">ATP-binding</keyword>
<dbReference type="EC" id="2.7.7.2" evidence="6"/>
<dbReference type="Gene3D" id="3.40.50.620">
    <property type="entry name" value="HUPs"/>
    <property type="match status" value="1"/>
</dbReference>
<proteinExistence type="inferred from homology"/>
<evidence type="ECO:0000256" key="9">
    <source>
        <dbReference type="ARBA" id="ARBA00022643"/>
    </source>
</evidence>
<keyword evidence="8" id="KW-0285">Flavoprotein</keyword>
<dbReference type="PANTHER" id="PTHR22749">
    <property type="entry name" value="RIBOFLAVIN KINASE/FMN ADENYLYLTRANSFERASE"/>
    <property type="match status" value="1"/>
</dbReference>
<dbReference type="EMBL" id="CABWIL020000004">
    <property type="protein sequence ID" value="CAB3962079.1"/>
    <property type="molecule type" value="Genomic_DNA"/>
</dbReference>
<sequence length="196" mass="21636">MKIVDTLPTCPDGPVALTIGNFDGVHLGHQAMIDRLKCMAKSRDLPACVLTFEPHPREYLFPEIAPRRLTTLSEKAALLERYGIDRLYVCPFDSHMANLPAELFVSQVLVGNLGVQWLLVGEDFRFGAKRQGDLVMLSEAGRALGFEIETQRDVRALGDRISSTAVRTARAQGDLDRMWLLLGRPGLLSDAIACST</sequence>
<comment type="similarity">
    <text evidence="4">Belongs to the RibF family.</text>
</comment>
<dbReference type="EC" id="2.7.1.26" evidence="5"/>
<evidence type="ECO:0000256" key="8">
    <source>
        <dbReference type="ARBA" id="ARBA00022630"/>
    </source>
</evidence>
<dbReference type="GO" id="GO:0006747">
    <property type="term" value="P:FAD biosynthetic process"/>
    <property type="evidence" value="ECO:0007669"/>
    <property type="project" value="UniProtKB-UniPathway"/>
</dbReference>
<evidence type="ECO:0000256" key="1">
    <source>
        <dbReference type="ARBA" id="ARBA00002121"/>
    </source>
</evidence>
<comment type="function">
    <text evidence="1">Catalyzes the phosphorylation of riboflavin to FMN followed by the adenylation of FMN to FAD.</text>
</comment>
<gene>
    <name evidence="19" type="ORF">BLA3211_01539</name>
</gene>
<evidence type="ECO:0000256" key="11">
    <source>
        <dbReference type="ARBA" id="ARBA00022695"/>
    </source>
</evidence>
<evidence type="ECO:0000256" key="6">
    <source>
        <dbReference type="ARBA" id="ARBA00012393"/>
    </source>
</evidence>
<evidence type="ECO:0000256" key="13">
    <source>
        <dbReference type="ARBA" id="ARBA00022827"/>
    </source>
</evidence>
<feature type="domain" description="FAD synthetase" evidence="18">
    <location>
        <begin position="14"/>
        <end position="165"/>
    </location>
</feature>
<dbReference type="Pfam" id="PF06574">
    <property type="entry name" value="FAD_syn"/>
    <property type="match status" value="1"/>
</dbReference>